<keyword evidence="1" id="KW-0732">Signal</keyword>
<evidence type="ECO:0000313" key="3">
    <source>
        <dbReference type="Proteomes" id="UP001632038"/>
    </source>
</evidence>
<gene>
    <name evidence="2" type="ORF">CASFOL_008496</name>
</gene>
<evidence type="ECO:0000313" key="2">
    <source>
        <dbReference type="EMBL" id="KAL3647528.1"/>
    </source>
</evidence>
<dbReference type="EMBL" id="JAVIJP010000009">
    <property type="protein sequence ID" value="KAL3647528.1"/>
    <property type="molecule type" value="Genomic_DNA"/>
</dbReference>
<reference evidence="3" key="1">
    <citation type="journal article" date="2024" name="IScience">
        <title>Strigolactones Initiate the Formation of Haustorium-like Structures in Castilleja.</title>
        <authorList>
            <person name="Buerger M."/>
            <person name="Peterson D."/>
            <person name="Chory J."/>
        </authorList>
    </citation>
    <scope>NUCLEOTIDE SEQUENCE [LARGE SCALE GENOMIC DNA]</scope>
</reference>
<keyword evidence="3" id="KW-1185">Reference proteome</keyword>
<dbReference type="AlphaFoldDB" id="A0ABD3DZ47"/>
<feature type="signal peptide" evidence="1">
    <location>
        <begin position="1"/>
        <end position="20"/>
    </location>
</feature>
<sequence>MAKILLVALLIVCILLVTTSQGTDDYHPDRQKDFSHCSASCGKSCANPAKCSCDYCNDNEDCLVPCEEKCFNDCLSRCLAKCT</sequence>
<proteinExistence type="predicted"/>
<accession>A0ABD3DZ47</accession>
<organism evidence="2 3">
    <name type="scientific">Castilleja foliolosa</name>
    <dbReference type="NCBI Taxonomy" id="1961234"/>
    <lineage>
        <taxon>Eukaryota</taxon>
        <taxon>Viridiplantae</taxon>
        <taxon>Streptophyta</taxon>
        <taxon>Embryophyta</taxon>
        <taxon>Tracheophyta</taxon>
        <taxon>Spermatophyta</taxon>
        <taxon>Magnoliopsida</taxon>
        <taxon>eudicotyledons</taxon>
        <taxon>Gunneridae</taxon>
        <taxon>Pentapetalae</taxon>
        <taxon>asterids</taxon>
        <taxon>lamiids</taxon>
        <taxon>Lamiales</taxon>
        <taxon>Orobanchaceae</taxon>
        <taxon>Pedicularideae</taxon>
        <taxon>Castillejinae</taxon>
        <taxon>Castilleja</taxon>
    </lineage>
</organism>
<dbReference type="Proteomes" id="UP001632038">
    <property type="component" value="Unassembled WGS sequence"/>
</dbReference>
<comment type="caution">
    <text evidence="2">The sequence shown here is derived from an EMBL/GenBank/DDBJ whole genome shotgun (WGS) entry which is preliminary data.</text>
</comment>
<evidence type="ECO:0000256" key="1">
    <source>
        <dbReference type="SAM" id="SignalP"/>
    </source>
</evidence>
<protein>
    <submittedName>
        <fullName evidence="2">Uncharacterized protein</fullName>
    </submittedName>
</protein>
<feature type="chain" id="PRO_5044882995" evidence="1">
    <location>
        <begin position="21"/>
        <end position="83"/>
    </location>
</feature>
<name>A0ABD3DZ47_9LAMI</name>